<evidence type="ECO:0000256" key="1">
    <source>
        <dbReference type="SAM" id="Phobius"/>
    </source>
</evidence>
<sequence length="181" mass="21390">MRAPRDWVNRKSRALFRSSTRRISSPNAIDSERPCYLRVASRAYVCVYACLTLRAPTIRPPAFLPRDVSYRGCRETRDAGLIVSAFRSTRDSGVSFFLLFFVPIRIRHATRRYARTPYMFFDIPYANTCDGRFRFFFPFFSLVSFFFLFRGVISIRSGCEIHRAEQWLRERVLSPGRWNRK</sequence>
<dbReference type="Proteomes" id="UP001430953">
    <property type="component" value="Unassembled WGS sequence"/>
</dbReference>
<reference evidence="2 3" key="1">
    <citation type="submission" date="2023-03" db="EMBL/GenBank/DDBJ databases">
        <title>High recombination rates correlate with genetic variation in Cardiocondyla obscurior ants.</title>
        <authorList>
            <person name="Errbii M."/>
        </authorList>
    </citation>
    <scope>NUCLEOTIDE SEQUENCE [LARGE SCALE GENOMIC DNA]</scope>
    <source>
        <strain evidence="2">Alpha-2009</strain>
        <tissue evidence="2">Whole body</tissue>
    </source>
</reference>
<keyword evidence="1" id="KW-0812">Transmembrane</keyword>
<protein>
    <submittedName>
        <fullName evidence="2">Uncharacterized protein</fullName>
    </submittedName>
</protein>
<keyword evidence="1" id="KW-1133">Transmembrane helix</keyword>
<proteinExistence type="predicted"/>
<gene>
    <name evidence="2" type="ORF">PUN28_003385</name>
</gene>
<name>A0AAW2GJD6_9HYME</name>
<dbReference type="AlphaFoldDB" id="A0AAW2GJD6"/>
<keyword evidence="1" id="KW-0472">Membrane</keyword>
<evidence type="ECO:0000313" key="2">
    <source>
        <dbReference type="EMBL" id="KAL0128098.1"/>
    </source>
</evidence>
<keyword evidence="3" id="KW-1185">Reference proteome</keyword>
<accession>A0AAW2GJD6</accession>
<feature type="transmembrane region" description="Helical" evidence="1">
    <location>
        <begin position="135"/>
        <end position="153"/>
    </location>
</feature>
<comment type="caution">
    <text evidence="2">The sequence shown here is derived from an EMBL/GenBank/DDBJ whole genome shotgun (WGS) entry which is preliminary data.</text>
</comment>
<evidence type="ECO:0000313" key="3">
    <source>
        <dbReference type="Proteomes" id="UP001430953"/>
    </source>
</evidence>
<dbReference type="EMBL" id="JADYXP020000003">
    <property type="protein sequence ID" value="KAL0128098.1"/>
    <property type="molecule type" value="Genomic_DNA"/>
</dbReference>
<organism evidence="2 3">
    <name type="scientific">Cardiocondyla obscurior</name>
    <dbReference type="NCBI Taxonomy" id="286306"/>
    <lineage>
        <taxon>Eukaryota</taxon>
        <taxon>Metazoa</taxon>
        <taxon>Ecdysozoa</taxon>
        <taxon>Arthropoda</taxon>
        <taxon>Hexapoda</taxon>
        <taxon>Insecta</taxon>
        <taxon>Pterygota</taxon>
        <taxon>Neoptera</taxon>
        <taxon>Endopterygota</taxon>
        <taxon>Hymenoptera</taxon>
        <taxon>Apocrita</taxon>
        <taxon>Aculeata</taxon>
        <taxon>Formicoidea</taxon>
        <taxon>Formicidae</taxon>
        <taxon>Myrmicinae</taxon>
        <taxon>Cardiocondyla</taxon>
    </lineage>
</organism>